<dbReference type="Proteomes" id="UP000316855">
    <property type="component" value="Chromosome"/>
</dbReference>
<proteinExistence type="predicted"/>
<name>A0A517VLZ7_9PLAN</name>
<dbReference type="AlphaFoldDB" id="A0A517VLZ7"/>
<dbReference type="KEGG" id="gax:Pan161_57280"/>
<keyword evidence="2" id="KW-1185">Reference proteome</keyword>
<organism evidence="1 2">
    <name type="scientific">Gimesia algae</name>
    <dbReference type="NCBI Taxonomy" id="2527971"/>
    <lineage>
        <taxon>Bacteria</taxon>
        <taxon>Pseudomonadati</taxon>
        <taxon>Planctomycetota</taxon>
        <taxon>Planctomycetia</taxon>
        <taxon>Planctomycetales</taxon>
        <taxon>Planctomycetaceae</taxon>
        <taxon>Gimesia</taxon>
    </lineage>
</organism>
<evidence type="ECO:0008006" key="3">
    <source>
        <dbReference type="Google" id="ProtNLM"/>
    </source>
</evidence>
<protein>
    <recommendedName>
        <fullName evidence="3">(Na+)-NQR maturation NqrM</fullName>
    </recommendedName>
</protein>
<dbReference type="EMBL" id="CP036343">
    <property type="protein sequence ID" value="QDT94036.1"/>
    <property type="molecule type" value="Genomic_DNA"/>
</dbReference>
<dbReference type="RefSeq" id="WP_197995564.1">
    <property type="nucleotide sequence ID" value="NZ_CP036343.1"/>
</dbReference>
<reference evidence="1 2" key="1">
    <citation type="submission" date="2019-02" db="EMBL/GenBank/DDBJ databases">
        <title>Deep-cultivation of Planctomycetes and their phenomic and genomic characterization uncovers novel biology.</title>
        <authorList>
            <person name="Wiegand S."/>
            <person name="Jogler M."/>
            <person name="Boedeker C."/>
            <person name="Pinto D."/>
            <person name="Vollmers J."/>
            <person name="Rivas-Marin E."/>
            <person name="Kohn T."/>
            <person name="Peeters S.H."/>
            <person name="Heuer A."/>
            <person name="Rast P."/>
            <person name="Oberbeckmann S."/>
            <person name="Bunk B."/>
            <person name="Jeske O."/>
            <person name="Meyerdierks A."/>
            <person name="Storesund J.E."/>
            <person name="Kallscheuer N."/>
            <person name="Luecker S."/>
            <person name="Lage O.M."/>
            <person name="Pohl T."/>
            <person name="Merkel B.J."/>
            <person name="Hornburger P."/>
            <person name="Mueller R.-W."/>
            <person name="Bruemmer F."/>
            <person name="Labrenz M."/>
            <person name="Spormann A.M."/>
            <person name="Op den Camp H."/>
            <person name="Overmann J."/>
            <person name="Amann R."/>
            <person name="Jetten M.S.M."/>
            <person name="Mascher T."/>
            <person name="Medema M.H."/>
            <person name="Devos D.P."/>
            <person name="Kaster A.-K."/>
            <person name="Ovreas L."/>
            <person name="Rohde M."/>
            <person name="Galperin M.Y."/>
            <person name="Jogler C."/>
        </authorList>
    </citation>
    <scope>NUCLEOTIDE SEQUENCE [LARGE SCALE GENOMIC DNA]</scope>
    <source>
        <strain evidence="1 2">Pan161</strain>
    </source>
</reference>
<sequence>MMSTVLFALGIFAIAFLGMAVGVIFSNRCIKGSCGGIANLEGMDGCSECGGCSIADKKQKQADQMSAAGSCPSDEEK</sequence>
<dbReference type="Pfam" id="PF04400">
    <property type="entry name" value="NqrM"/>
    <property type="match status" value="1"/>
</dbReference>
<dbReference type="InterPro" id="IPR007495">
    <property type="entry name" value="NqrM"/>
</dbReference>
<gene>
    <name evidence="1" type="ORF">Pan161_57280</name>
</gene>
<evidence type="ECO:0000313" key="2">
    <source>
        <dbReference type="Proteomes" id="UP000316855"/>
    </source>
</evidence>
<accession>A0A517VLZ7</accession>
<dbReference type="PANTHER" id="PTHR40691:SF3">
    <property type="entry name" value="(NA+)-NQR MATURATION NQRM"/>
    <property type="match status" value="1"/>
</dbReference>
<dbReference type="PANTHER" id="PTHR40691">
    <property type="entry name" value="(NA+)-NQR MATURATION NQRM"/>
    <property type="match status" value="1"/>
</dbReference>
<evidence type="ECO:0000313" key="1">
    <source>
        <dbReference type="EMBL" id="QDT94036.1"/>
    </source>
</evidence>